<feature type="transmembrane region" description="Helical" evidence="7">
    <location>
        <begin position="145"/>
        <end position="167"/>
    </location>
</feature>
<dbReference type="Gene3D" id="1.20.1560.10">
    <property type="entry name" value="ABC transporter type 1, transmembrane domain"/>
    <property type="match status" value="1"/>
</dbReference>
<evidence type="ECO:0000256" key="5">
    <source>
        <dbReference type="ARBA" id="ARBA00022989"/>
    </source>
</evidence>
<dbReference type="SUPFAM" id="SSF52540">
    <property type="entry name" value="P-loop containing nucleoside triphosphate hydrolases"/>
    <property type="match status" value="1"/>
</dbReference>
<dbReference type="Pfam" id="PF00664">
    <property type="entry name" value="ABC_membrane"/>
    <property type="match status" value="1"/>
</dbReference>
<proteinExistence type="predicted"/>
<dbReference type="RefSeq" id="WP_249972320.1">
    <property type="nucleotide sequence ID" value="NZ_JAMFLZ010000002.1"/>
</dbReference>
<dbReference type="InterPro" id="IPR036640">
    <property type="entry name" value="ABC1_TM_sf"/>
</dbReference>
<keyword evidence="11" id="KW-1185">Reference proteome</keyword>
<keyword evidence="4 10" id="KW-0067">ATP-binding</keyword>
<keyword evidence="6 7" id="KW-0472">Membrane</keyword>
<dbReference type="CDD" id="cd03228">
    <property type="entry name" value="ABCC_MRP_Like"/>
    <property type="match status" value="1"/>
</dbReference>
<dbReference type="PROSITE" id="PS50929">
    <property type="entry name" value="ABC_TM1F"/>
    <property type="match status" value="1"/>
</dbReference>
<dbReference type="InterPro" id="IPR027417">
    <property type="entry name" value="P-loop_NTPase"/>
</dbReference>
<organism evidence="10 11">
    <name type="scientific">Jejuia spongiicola</name>
    <dbReference type="NCBI Taxonomy" id="2942207"/>
    <lineage>
        <taxon>Bacteria</taxon>
        <taxon>Pseudomonadati</taxon>
        <taxon>Bacteroidota</taxon>
        <taxon>Flavobacteriia</taxon>
        <taxon>Flavobacteriales</taxon>
        <taxon>Flavobacteriaceae</taxon>
        <taxon>Jejuia</taxon>
    </lineage>
</organism>
<keyword evidence="2 7" id="KW-0812">Transmembrane</keyword>
<dbReference type="Pfam" id="PF00005">
    <property type="entry name" value="ABC_tran"/>
    <property type="match status" value="1"/>
</dbReference>
<feature type="transmembrane region" description="Helical" evidence="7">
    <location>
        <begin position="70"/>
        <end position="89"/>
    </location>
</feature>
<dbReference type="PROSITE" id="PS00211">
    <property type="entry name" value="ABC_TRANSPORTER_1"/>
    <property type="match status" value="1"/>
</dbReference>
<keyword evidence="5 7" id="KW-1133">Transmembrane helix</keyword>
<evidence type="ECO:0000313" key="10">
    <source>
        <dbReference type="EMBL" id="MCL6294423.1"/>
    </source>
</evidence>
<feature type="transmembrane region" description="Helical" evidence="7">
    <location>
        <begin position="261"/>
        <end position="280"/>
    </location>
</feature>
<dbReference type="Proteomes" id="UP001165381">
    <property type="component" value="Unassembled WGS sequence"/>
</dbReference>
<evidence type="ECO:0000259" key="9">
    <source>
        <dbReference type="PROSITE" id="PS50929"/>
    </source>
</evidence>
<dbReference type="PROSITE" id="PS50893">
    <property type="entry name" value="ABC_TRANSPORTER_2"/>
    <property type="match status" value="1"/>
</dbReference>
<dbReference type="PANTHER" id="PTHR24221:SF654">
    <property type="entry name" value="ATP-BINDING CASSETTE SUB-FAMILY B MEMBER 6"/>
    <property type="match status" value="1"/>
</dbReference>
<keyword evidence="3" id="KW-0547">Nucleotide-binding</keyword>
<feature type="transmembrane region" description="Helical" evidence="7">
    <location>
        <begin position="173"/>
        <end position="190"/>
    </location>
</feature>
<feature type="domain" description="ABC transmembrane type-1" evidence="9">
    <location>
        <begin position="24"/>
        <end position="315"/>
    </location>
</feature>
<dbReference type="EMBL" id="JAMFLZ010000002">
    <property type="protein sequence ID" value="MCL6294423.1"/>
    <property type="molecule type" value="Genomic_DNA"/>
</dbReference>
<dbReference type="Gene3D" id="3.40.50.300">
    <property type="entry name" value="P-loop containing nucleotide triphosphate hydrolases"/>
    <property type="match status" value="1"/>
</dbReference>
<dbReference type="InterPro" id="IPR039421">
    <property type="entry name" value="Type_1_exporter"/>
</dbReference>
<evidence type="ECO:0000256" key="3">
    <source>
        <dbReference type="ARBA" id="ARBA00022741"/>
    </source>
</evidence>
<reference evidence="10" key="1">
    <citation type="submission" date="2022-05" db="EMBL/GenBank/DDBJ databases">
        <authorList>
            <person name="Park J.-S."/>
        </authorList>
    </citation>
    <scope>NUCLEOTIDE SEQUENCE</scope>
    <source>
        <strain evidence="10">2012CJ34-3</strain>
    </source>
</reference>
<evidence type="ECO:0000256" key="2">
    <source>
        <dbReference type="ARBA" id="ARBA00022692"/>
    </source>
</evidence>
<evidence type="ECO:0000256" key="4">
    <source>
        <dbReference type="ARBA" id="ARBA00022840"/>
    </source>
</evidence>
<dbReference type="InterPro" id="IPR003439">
    <property type="entry name" value="ABC_transporter-like_ATP-bd"/>
</dbReference>
<feature type="transmembrane region" description="Helical" evidence="7">
    <location>
        <begin position="20"/>
        <end position="46"/>
    </location>
</feature>
<name>A0ABT0QCR8_9FLAO</name>
<dbReference type="SMART" id="SM00382">
    <property type="entry name" value="AAA"/>
    <property type="match status" value="1"/>
</dbReference>
<evidence type="ECO:0000256" key="7">
    <source>
        <dbReference type="SAM" id="Phobius"/>
    </source>
</evidence>
<dbReference type="PANTHER" id="PTHR24221">
    <property type="entry name" value="ATP-BINDING CASSETTE SUB-FAMILY B"/>
    <property type="match status" value="1"/>
</dbReference>
<feature type="domain" description="ABC transporter" evidence="8">
    <location>
        <begin position="345"/>
        <end position="561"/>
    </location>
</feature>
<evidence type="ECO:0000259" key="8">
    <source>
        <dbReference type="PROSITE" id="PS50893"/>
    </source>
</evidence>
<dbReference type="InterPro" id="IPR011527">
    <property type="entry name" value="ABC1_TM_dom"/>
</dbReference>
<comment type="subcellular location">
    <subcellularLocation>
        <location evidence="1">Cell membrane</location>
        <topology evidence="1">Multi-pass membrane protein</topology>
    </subcellularLocation>
</comment>
<dbReference type="InterPro" id="IPR017871">
    <property type="entry name" value="ABC_transporter-like_CS"/>
</dbReference>
<evidence type="ECO:0000256" key="1">
    <source>
        <dbReference type="ARBA" id="ARBA00004651"/>
    </source>
</evidence>
<evidence type="ECO:0000256" key="6">
    <source>
        <dbReference type="ARBA" id="ARBA00023136"/>
    </source>
</evidence>
<dbReference type="SUPFAM" id="SSF90123">
    <property type="entry name" value="ABC transporter transmembrane region"/>
    <property type="match status" value="1"/>
</dbReference>
<evidence type="ECO:0000313" key="11">
    <source>
        <dbReference type="Proteomes" id="UP001165381"/>
    </source>
</evidence>
<accession>A0ABT0QCR8</accession>
<dbReference type="GO" id="GO:0005524">
    <property type="term" value="F:ATP binding"/>
    <property type="evidence" value="ECO:0007669"/>
    <property type="project" value="UniProtKB-KW"/>
</dbReference>
<comment type="caution">
    <text evidence="10">The sequence shown here is derived from an EMBL/GenBank/DDBJ whole genome shotgun (WGS) entry which is preliminary data.</text>
</comment>
<gene>
    <name evidence="10" type="ORF">M3P09_05420</name>
</gene>
<protein>
    <submittedName>
        <fullName evidence="10">ABC transporter ATP-binding protein/permease</fullName>
    </submittedName>
</protein>
<dbReference type="InterPro" id="IPR003593">
    <property type="entry name" value="AAA+_ATPase"/>
</dbReference>
<sequence length="562" mass="64443">MLKQILNIVPKKKQKALTFFFIKSLLLNILDLVSIAYLIPIITLLLDKEKFYLILSKIGITSLSISDNSIRIVILFLIIFYIIKNIIYIRFNKKFFNFLYNLSNTLSVRAIKKFINKDFLFYQKQNKGNIINIVMKVTGDFCCKLLHSIILLFCEIIVLFIVVGFLLYFYPKFTLIALLVLGLFSLIIYYKKKSDFNIINTTYNESQTKANSQLINILDGFLEIKSSNNEEYFVNSFDKNNIKLNKVTALLVSSSFNYSKYLEITLIICLGILTYFSFISSSNANIILISTLAALGFKLVPSLSKILNAITHIKSHSYTIKMLNDIHNVEVQKTAMPISEFSSEVSLKNISFDYSVDTQILDTINFKIKPGDFLGITGVSGIGKTTFLYVMMGLVKPTKGKITVDGNLLNNMSFLQFISYVPQQPFLLSGTLLENITMGQTEDEIDYEYINFLFEKLELTEIVNELPEKYLAHIQHDSLRFSGGQKQRISIVRALYSKPKLLILDEATNQQNSPLELRIFEFLKEISEENNMAILSVSHNDNLSHFYSETFILENKKLILLE</sequence>